<dbReference type="Proteomes" id="UP000885863">
    <property type="component" value="Unassembled WGS sequence"/>
</dbReference>
<feature type="domain" description="ACT" evidence="1">
    <location>
        <begin position="56"/>
        <end position="121"/>
    </location>
</feature>
<reference evidence="2" key="1">
    <citation type="journal article" date="2020" name="mSystems">
        <title>Genome- and Community-Level Interaction Insights into Carbon Utilization and Element Cycling Functions of Hydrothermarchaeota in Hydrothermal Sediment.</title>
        <authorList>
            <person name="Zhou Z."/>
            <person name="Liu Y."/>
            <person name="Xu W."/>
            <person name="Pan J."/>
            <person name="Luo Z.H."/>
            <person name="Li M."/>
        </authorList>
    </citation>
    <scope>NUCLEOTIDE SEQUENCE [LARGE SCALE GENOMIC DNA]</scope>
    <source>
        <strain evidence="2">HyVt-185</strain>
    </source>
</reference>
<evidence type="ECO:0000313" key="2">
    <source>
        <dbReference type="EMBL" id="HDM35770.1"/>
    </source>
</evidence>
<gene>
    <name evidence="2" type="ORF">ENG09_00755</name>
</gene>
<accession>A0A7C0X065</accession>
<organism evidence="2">
    <name type="scientific">Candidatus Syntropharchaeum butanivorans</name>
    <dbReference type="NCBI Taxonomy" id="1839936"/>
    <lineage>
        <taxon>Archaea</taxon>
        <taxon>Methanobacteriati</taxon>
        <taxon>Methanobacteriota</taxon>
        <taxon>Stenosarchaea group</taxon>
        <taxon>Methanomicrobia</taxon>
        <taxon>Methanosarcinales</taxon>
        <taxon>ANME-2 cluster</taxon>
        <taxon>Candidatus Syntropharchaeum</taxon>
    </lineage>
</organism>
<dbReference type="Gene3D" id="3.30.2130.10">
    <property type="entry name" value="VC0802-like"/>
    <property type="match status" value="1"/>
</dbReference>
<evidence type="ECO:0000259" key="1">
    <source>
        <dbReference type="PROSITE" id="PS51671"/>
    </source>
</evidence>
<dbReference type="InterPro" id="IPR045865">
    <property type="entry name" value="ACT-like_dom_sf"/>
</dbReference>
<comment type="caution">
    <text evidence="2">The sequence shown here is derived from an EMBL/GenBank/DDBJ whole genome shotgun (WGS) entry which is preliminary data.</text>
</comment>
<proteinExistence type="predicted"/>
<dbReference type="InterPro" id="IPR002912">
    <property type="entry name" value="ACT_dom"/>
</dbReference>
<sequence length="121" mass="13268">MLARIARVLSEDGIEIRAFTIAESGDFGIVRLVVDDHERAYFLLFDAGFTVSSQDVIGIEMESTTDALYRIASALGDGGVNIAYAYAFTNAPRRTLLIIRVDNNNLALDLLKRVGIETVSQ</sequence>
<dbReference type="PANTHER" id="PTHR40099:SF1">
    <property type="entry name" value="ACETOLACTATE SYNTHASE, SMALL SUBUNIT"/>
    <property type="match status" value="1"/>
</dbReference>
<dbReference type="SUPFAM" id="SSF55021">
    <property type="entry name" value="ACT-like"/>
    <property type="match status" value="2"/>
</dbReference>
<dbReference type="InterPro" id="IPR045739">
    <property type="entry name" value="ACT_dom_pair"/>
</dbReference>
<dbReference type="AlphaFoldDB" id="A0A7C0X065"/>
<dbReference type="PROSITE" id="PS51671">
    <property type="entry name" value="ACT"/>
    <property type="match status" value="1"/>
</dbReference>
<name>A0A7C0X065_9EURY</name>
<protein>
    <submittedName>
        <fullName evidence="2">Acetolactate synthase</fullName>
    </submittedName>
</protein>
<dbReference type="Pfam" id="PF19571">
    <property type="entry name" value="ACT_8"/>
    <property type="match status" value="1"/>
</dbReference>
<dbReference type="PANTHER" id="PTHR40099">
    <property type="entry name" value="ACETOLACTATE SYNTHASE, SMALL SUBUNIT"/>
    <property type="match status" value="1"/>
</dbReference>
<dbReference type="EMBL" id="DQZR01000030">
    <property type="protein sequence ID" value="HDM35770.1"/>
    <property type="molecule type" value="Genomic_DNA"/>
</dbReference>